<dbReference type="PANTHER" id="PTHR12241">
    <property type="entry name" value="TUBULIN POLYGLUTAMYLASE"/>
    <property type="match status" value="1"/>
</dbReference>
<dbReference type="InterPro" id="IPR004344">
    <property type="entry name" value="TTL/TTLL_fam"/>
</dbReference>
<feature type="region of interest" description="Disordered" evidence="4">
    <location>
        <begin position="1"/>
        <end position="52"/>
    </location>
</feature>
<reference evidence="5 6" key="1">
    <citation type="journal article" date="2015" name="Sci. Rep.">
        <title>Genome of the facultative scuticociliatosis pathogen Pseudocohnilembus persalinus provides insight into its virulence through horizontal gene transfer.</title>
        <authorList>
            <person name="Xiong J."/>
            <person name="Wang G."/>
            <person name="Cheng J."/>
            <person name="Tian M."/>
            <person name="Pan X."/>
            <person name="Warren A."/>
            <person name="Jiang C."/>
            <person name="Yuan D."/>
            <person name="Miao W."/>
        </authorList>
    </citation>
    <scope>NUCLEOTIDE SEQUENCE [LARGE SCALE GENOMIC DNA]</scope>
    <source>
        <strain evidence="5">36N120E</strain>
    </source>
</reference>
<dbReference type="PANTHER" id="PTHR12241:SF147">
    <property type="entry name" value="TUBULIN POLYGLUTAMYLASE TTLL7"/>
    <property type="match status" value="1"/>
</dbReference>
<feature type="compositionally biased region" description="Low complexity" evidence="4">
    <location>
        <begin position="524"/>
        <end position="544"/>
    </location>
</feature>
<proteinExistence type="predicted"/>
<feature type="compositionally biased region" description="Polar residues" evidence="4">
    <location>
        <begin position="1"/>
        <end position="10"/>
    </location>
</feature>
<keyword evidence="3" id="KW-0067">ATP-binding</keyword>
<dbReference type="OrthoDB" id="202825at2759"/>
<evidence type="ECO:0000256" key="1">
    <source>
        <dbReference type="ARBA" id="ARBA00022598"/>
    </source>
</evidence>
<gene>
    <name evidence="5" type="ORF">PPERSA_04223</name>
</gene>
<dbReference type="EMBL" id="LDAU01000129">
    <property type="protein sequence ID" value="KRX03671.1"/>
    <property type="molecule type" value="Genomic_DNA"/>
</dbReference>
<evidence type="ECO:0000313" key="6">
    <source>
        <dbReference type="Proteomes" id="UP000054937"/>
    </source>
</evidence>
<dbReference type="PROSITE" id="PS51221">
    <property type="entry name" value="TTL"/>
    <property type="match status" value="1"/>
</dbReference>
<evidence type="ECO:0008006" key="7">
    <source>
        <dbReference type="Google" id="ProtNLM"/>
    </source>
</evidence>
<dbReference type="GO" id="GO:0005524">
    <property type="term" value="F:ATP binding"/>
    <property type="evidence" value="ECO:0007669"/>
    <property type="project" value="UniProtKB-KW"/>
</dbReference>
<evidence type="ECO:0000256" key="4">
    <source>
        <dbReference type="SAM" id="MobiDB-lite"/>
    </source>
</evidence>
<dbReference type="GO" id="GO:0000226">
    <property type="term" value="P:microtubule cytoskeleton organization"/>
    <property type="evidence" value="ECO:0007669"/>
    <property type="project" value="TreeGrafter"/>
</dbReference>
<accession>A0A0V0QND1</accession>
<organism evidence="5 6">
    <name type="scientific">Pseudocohnilembus persalinus</name>
    <name type="common">Ciliate</name>
    <dbReference type="NCBI Taxonomy" id="266149"/>
    <lineage>
        <taxon>Eukaryota</taxon>
        <taxon>Sar</taxon>
        <taxon>Alveolata</taxon>
        <taxon>Ciliophora</taxon>
        <taxon>Intramacronucleata</taxon>
        <taxon>Oligohymenophorea</taxon>
        <taxon>Scuticociliatia</taxon>
        <taxon>Philasterida</taxon>
        <taxon>Pseudocohnilembidae</taxon>
        <taxon>Pseudocohnilembus</taxon>
    </lineage>
</organism>
<protein>
    <recommendedName>
        <fullName evidence="7">Tubulin-tyrosine ligase/Tubulin polyglutamylase</fullName>
    </recommendedName>
</protein>
<feature type="compositionally biased region" description="Basic and acidic residues" evidence="4">
    <location>
        <begin position="21"/>
        <end position="33"/>
    </location>
</feature>
<dbReference type="GO" id="GO:0070740">
    <property type="term" value="F:tubulin-glutamic acid ligase activity"/>
    <property type="evidence" value="ECO:0007669"/>
    <property type="project" value="TreeGrafter"/>
</dbReference>
<dbReference type="GO" id="GO:0015631">
    <property type="term" value="F:tubulin binding"/>
    <property type="evidence" value="ECO:0007669"/>
    <property type="project" value="TreeGrafter"/>
</dbReference>
<comment type="caution">
    <text evidence="5">The sequence shown here is derived from an EMBL/GenBank/DDBJ whole genome shotgun (WGS) entry which is preliminary data.</text>
</comment>
<dbReference type="SUPFAM" id="SSF56059">
    <property type="entry name" value="Glutathione synthetase ATP-binding domain-like"/>
    <property type="match status" value="1"/>
</dbReference>
<evidence type="ECO:0000256" key="3">
    <source>
        <dbReference type="ARBA" id="ARBA00022840"/>
    </source>
</evidence>
<dbReference type="AlphaFoldDB" id="A0A0V0QND1"/>
<evidence type="ECO:0000313" key="5">
    <source>
        <dbReference type="EMBL" id="KRX03671.1"/>
    </source>
</evidence>
<dbReference type="GO" id="GO:0036064">
    <property type="term" value="C:ciliary basal body"/>
    <property type="evidence" value="ECO:0007669"/>
    <property type="project" value="TreeGrafter"/>
</dbReference>
<dbReference type="Proteomes" id="UP000054937">
    <property type="component" value="Unassembled WGS sequence"/>
</dbReference>
<dbReference type="OMA" id="ILENIMW"/>
<name>A0A0V0QND1_PSEPJ</name>
<dbReference type="InParanoid" id="A0A0V0QND1"/>
<feature type="region of interest" description="Disordered" evidence="4">
    <location>
        <begin position="519"/>
        <end position="544"/>
    </location>
</feature>
<keyword evidence="2" id="KW-0547">Nucleotide-binding</keyword>
<sequence length="584" mass="69672">MDNSKQNVEQDQQDDQMILKNNEDQKQEQKNNDQSHQNQNVENHNKQEKPPFSIMTLQQLVDKPRKIRQHKKITIDLTKCQYEILREVAQLFNWNIIDNSENYENEVKSDFNIKWYDSYIQEDQLRALLPYQKINRFPGSNNLGRKNLLAKYLIKLQKVHPEDYSFFPRTWLLPNQLEELRSFTQKCNFSKYLIVKPENQSQGKGIYLTKKIDKNLDSQDHFVIQEYITNPYLIDNLKFDLRIYVLLKSVCPLKIFIYKEGLVRFATQEYAKPNKQNQQNLMMHLTNYAINKKSDKFQFNTNQDDDNKGHKRSLSSFLIELQQKGINVENLWDQIKQVVVKTFCSCIPNIQHIYKSCQPKEENNEISFELFGFDIFLDEKLKPYLLEVNHTPSFSTDTPLDHQIKKSLILDTLILENIMWKTRVRYFDQKNNANPSIKGGSNNRMSKEDIQIQKEKRITWEQNNIGGYEQIYPELYDEELQKQYDKFKQSAQDQFDQFSGANIQRAQKKEYKKELPPIKINGANTNKFTQNQQSNKTTNNNQNAQKQYKSQLRYTASHYWQLEYIKKQTPHQQRQYISLIQICQ</sequence>
<evidence type="ECO:0000256" key="2">
    <source>
        <dbReference type="ARBA" id="ARBA00022741"/>
    </source>
</evidence>
<dbReference type="Gene3D" id="3.30.470.20">
    <property type="entry name" value="ATP-grasp fold, B domain"/>
    <property type="match status" value="1"/>
</dbReference>
<keyword evidence="1" id="KW-0436">Ligase</keyword>
<dbReference type="Pfam" id="PF03133">
    <property type="entry name" value="TTL"/>
    <property type="match status" value="1"/>
</dbReference>
<keyword evidence="6" id="KW-1185">Reference proteome</keyword>